<dbReference type="CDD" id="cd01146">
    <property type="entry name" value="FhuD"/>
    <property type="match status" value="1"/>
</dbReference>
<evidence type="ECO:0000256" key="2">
    <source>
        <dbReference type="ARBA" id="ARBA00008814"/>
    </source>
</evidence>
<evidence type="ECO:0000256" key="5">
    <source>
        <dbReference type="ARBA" id="ARBA00022729"/>
    </source>
</evidence>
<keyword evidence="5 6" id="KW-0732">Signal</keyword>
<evidence type="ECO:0000313" key="10">
    <source>
        <dbReference type="Proteomes" id="UP000054854"/>
    </source>
</evidence>
<sequence length="312" mass="34491">MKRIFCMFLLIWLVTSYATASDNVISIRSAVLPKQPKRVVVLEFMLAESLATLDVTPVGMVDPERYREWIGYDLPRFTHVVNVGTRQQPSLEAIAGLKPDLILGVSFRHTVLFDELTRIAPTVLFEFNARDLQINQLQHMMNVFSALATITSHDSAGQQVKHKLQNALAADRARLAVAGLNGKHIAILQELGLQDRYWAYTTNSMAGGVAQSLGISLWPNWPTKEGTTFVTPEDLLKQADLSVLLISATGSEISLAQKLISPIWPFVPANEKGRITLIPRNIWGFGGPMSAIKLSQHLTDGMLAAYANTNNE</sequence>
<dbReference type="SUPFAM" id="SSF53807">
    <property type="entry name" value="Helical backbone' metal receptor"/>
    <property type="match status" value="1"/>
</dbReference>
<feature type="signal peptide" evidence="6">
    <location>
        <begin position="1"/>
        <end position="20"/>
    </location>
</feature>
<comment type="similarity">
    <text evidence="2">Belongs to the bacterial solute-binding protein 8 family.</text>
</comment>
<evidence type="ECO:0000256" key="3">
    <source>
        <dbReference type="ARBA" id="ARBA00022448"/>
    </source>
</evidence>
<dbReference type="STRING" id="28085.Lcin_1822"/>
<proteinExistence type="inferred from homology"/>
<dbReference type="Pfam" id="PF01497">
    <property type="entry name" value="Peripla_BP_2"/>
    <property type="match status" value="1"/>
</dbReference>
<dbReference type="RefSeq" id="WP_202972245.1">
    <property type="nucleotide sequence ID" value="NZ_CAAAHQ010000030.1"/>
</dbReference>
<dbReference type="GO" id="GO:1901678">
    <property type="term" value="P:iron coordination entity transport"/>
    <property type="evidence" value="ECO:0007669"/>
    <property type="project" value="UniProtKB-ARBA"/>
</dbReference>
<dbReference type="GO" id="GO:0030288">
    <property type="term" value="C:outer membrane-bounded periplasmic space"/>
    <property type="evidence" value="ECO:0007669"/>
    <property type="project" value="TreeGrafter"/>
</dbReference>
<keyword evidence="4" id="KW-0406">Ion transport</keyword>
<gene>
    <name evidence="9" type="primary">yhfQ</name>
    <name evidence="8" type="ORF">Lcin_1822</name>
    <name evidence="9" type="ORF">NCTC12438_02948</name>
</gene>
<reference evidence="9 11" key="2">
    <citation type="submission" date="2018-06" db="EMBL/GenBank/DDBJ databases">
        <authorList>
            <consortium name="Pathogen Informatics"/>
            <person name="Doyle S."/>
        </authorList>
    </citation>
    <scope>NUCLEOTIDE SEQUENCE [LARGE SCALE GENOMIC DNA]</scope>
    <source>
        <strain evidence="9 11">NCTC12438</strain>
    </source>
</reference>
<evidence type="ECO:0000259" key="7">
    <source>
        <dbReference type="PROSITE" id="PS50983"/>
    </source>
</evidence>
<reference evidence="8 10" key="1">
    <citation type="submission" date="2015-11" db="EMBL/GenBank/DDBJ databases">
        <title>Genomic analysis of 38 Legionella species identifies large and diverse effector repertoires.</title>
        <authorList>
            <person name="Burstein D."/>
            <person name="Amaro F."/>
            <person name="Zusman T."/>
            <person name="Lifshitz Z."/>
            <person name="Cohen O."/>
            <person name="Gilbert J.A."/>
            <person name="Pupko T."/>
            <person name="Shuman H.A."/>
            <person name="Segal G."/>
        </authorList>
    </citation>
    <scope>NUCLEOTIDE SEQUENCE [LARGE SCALE GENOMIC DNA]</scope>
    <source>
        <strain evidence="8 10">CDC#72-OH-14</strain>
    </source>
</reference>
<organism evidence="9 11">
    <name type="scientific">Legionella cincinnatiensis</name>
    <dbReference type="NCBI Taxonomy" id="28085"/>
    <lineage>
        <taxon>Bacteria</taxon>
        <taxon>Pseudomonadati</taxon>
        <taxon>Pseudomonadota</taxon>
        <taxon>Gammaproteobacteria</taxon>
        <taxon>Legionellales</taxon>
        <taxon>Legionellaceae</taxon>
        <taxon>Legionella</taxon>
    </lineage>
</organism>
<evidence type="ECO:0000256" key="1">
    <source>
        <dbReference type="ARBA" id="ARBA00004196"/>
    </source>
</evidence>
<evidence type="ECO:0000313" key="11">
    <source>
        <dbReference type="Proteomes" id="UP000255316"/>
    </source>
</evidence>
<dbReference type="InterPro" id="IPR002491">
    <property type="entry name" value="ABC_transptr_periplasmic_BD"/>
</dbReference>
<dbReference type="Gene3D" id="3.40.50.1980">
    <property type="entry name" value="Nitrogenase molybdenum iron protein domain"/>
    <property type="match status" value="2"/>
</dbReference>
<keyword evidence="4" id="KW-0410">Iron transport</keyword>
<evidence type="ECO:0000256" key="6">
    <source>
        <dbReference type="SAM" id="SignalP"/>
    </source>
</evidence>
<accession>A0A378IMC1</accession>
<name>A0A378IMC1_9GAMM</name>
<feature type="chain" id="PRO_5017069211" evidence="6">
    <location>
        <begin position="21"/>
        <end position="312"/>
    </location>
</feature>
<dbReference type="Proteomes" id="UP000054854">
    <property type="component" value="Unassembled WGS sequence"/>
</dbReference>
<dbReference type="EMBL" id="LNXX01000029">
    <property type="protein sequence ID" value="KTC85322.1"/>
    <property type="molecule type" value="Genomic_DNA"/>
</dbReference>
<dbReference type="PANTHER" id="PTHR30532">
    <property type="entry name" value="IRON III DICITRATE-BINDING PERIPLASMIC PROTEIN"/>
    <property type="match status" value="1"/>
</dbReference>
<evidence type="ECO:0000313" key="9">
    <source>
        <dbReference type="EMBL" id="STX36316.1"/>
    </source>
</evidence>
<comment type="subcellular location">
    <subcellularLocation>
        <location evidence="1">Cell envelope</location>
    </subcellularLocation>
</comment>
<evidence type="ECO:0000256" key="4">
    <source>
        <dbReference type="ARBA" id="ARBA00022496"/>
    </source>
</evidence>
<keyword evidence="10" id="KW-1185">Reference proteome</keyword>
<dbReference type="InterPro" id="IPR051313">
    <property type="entry name" value="Bact_iron-sidero_bind"/>
</dbReference>
<protein>
    <submittedName>
        <fullName evidence="9">Periplasmic binding protein</fullName>
    </submittedName>
</protein>
<feature type="domain" description="Fe/B12 periplasmic-binding" evidence="7">
    <location>
        <begin position="38"/>
        <end position="306"/>
    </location>
</feature>
<evidence type="ECO:0000313" key="8">
    <source>
        <dbReference type="EMBL" id="KTC85322.1"/>
    </source>
</evidence>
<dbReference type="EMBL" id="UGNX01000001">
    <property type="protein sequence ID" value="STX36316.1"/>
    <property type="molecule type" value="Genomic_DNA"/>
</dbReference>
<keyword evidence="3" id="KW-0813">Transport</keyword>
<dbReference type="PANTHER" id="PTHR30532:SF1">
    <property type="entry name" value="IRON(3+)-HYDROXAMATE-BINDING PROTEIN FHUD"/>
    <property type="match status" value="1"/>
</dbReference>
<dbReference type="PROSITE" id="PS50983">
    <property type="entry name" value="FE_B12_PBP"/>
    <property type="match status" value="1"/>
</dbReference>
<dbReference type="AlphaFoldDB" id="A0A378IMC1"/>
<keyword evidence="4" id="KW-0408">Iron</keyword>
<dbReference type="Proteomes" id="UP000255316">
    <property type="component" value="Unassembled WGS sequence"/>
</dbReference>